<comment type="similarity">
    <text evidence="2 7">Belongs to the iron/ascorbate-dependent oxidoreductase family.</text>
</comment>
<evidence type="ECO:0000313" key="9">
    <source>
        <dbReference type="EMBL" id="GMG99969.1"/>
    </source>
</evidence>
<accession>A0AAD3P333</accession>
<dbReference type="Pfam" id="PF14226">
    <property type="entry name" value="DIOX_N"/>
    <property type="match status" value="1"/>
</dbReference>
<dbReference type="PROSITE" id="PS51471">
    <property type="entry name" value="FE2OG_OXY"/>
    <property type="match status" value="1"/>
</dbReference>
<dbReference type="GO" id="GO:0009805">
    <property type="term" value="P:coumarin biosynthetic process"/>
    <property type="evidence" value="ECO:0007669"/>
    <property type="project" value="UniProtKB-ARBA"/>
</dbReference>
<evidence type="ECO:0000313" key="10">
    <source>
        <dbReference type="Proteomes" id="UP001279734"/>
    </source>
</evidence>
<dbReference type="Proteomes" id="UP001279734">
    <property type="component" value="Unassembled WGS sequence"/>
</dbReference>
<name>A0AAD3P333_NEPGR</name>
<evidence type="ECO:0000256" key="2">
    <source>
        <dbReference type="ARBA" id="ARBA00008056"/>
    </source>
</evidence>
<reference evidence="9" key="1">
    <citation type="submission" date="2023-05" db="EMBL/GenBank/DDBJ databases">
        <title>Nepenthes gracilis genome sequencing.</title>
        <authorList>
            <person name="Fukushima K."/>
        </authorList>
    </citation>
    <scope>NUCLEOTIDE SEQUENCE</scope>
    <source>
        <strain evidence="9">SING2019-196</strain>
    </source>
</reference>
<dbReference type="PANTHER" id="PTHR47990">
    <property type="entry name" value="2-OXOGLUTARATE (2OG) AND FE(II)-DEPENDENT OXYGENASE SUPERFAMILY PROTEIN-RELATED"/>
    <property type="match status" value="1"/>
</dbReference>
<sequence length="338" mass="37551">MASESLDVVDFVVNKGHGVRGLAEMSLKVVPSNYVQPFEERLDATQVVSDESIPVVDVSNWDDQRVADSICDASRNYGFFQIINHGIPEEVLAEVQAAAHRFFEMPTEEKVKFKRDACGGGIAKLGTSFSPGKEKVMEWKDYLSLEYFSDETAATDWPSICKKIYDVLLKGLNLKGFDKSKELLMMSTFAINFNYYPSCPNPELTVGVGRHSDGSALTVLLQDDVGGLFVRAPDGSSWIHVPPTKGALVINIGDMVQLLSNGRYKSIEHKVVANPTKTRVSIAIFINPALQQVVAPLPELLESTGEKPLYREILFLDYFKYFFSKGHDGKATIEWAKI</sequence>
<evidence type="ECO:0000256" key="7">
    <source>
        <dbReference type="RuleBase" id="RU003682"/>
    </source>
</evidence>
<organism evidence="9 10">
    <name type="scientific">Nepenthes gracilis</name>
    <name type="common">Slender pitcher plant</name>
    <dbReference type="NCBI Taxonomy" id="150966"/>
    <lineage>
        <taxon>Eukaryota</taxon>
        <taxon>Viridiplantae</taxon>
        <taxon>Streptophyta</taxon>
        <taxon>Embryophyta</taxon>
        <taxon>Tracheophyta</taxon>
        <taxon>Spermatophyta</taxon>
        <taxon>Magnoliopsida</taxon>
        <taxon>eudicotyledons</taxon>
        <taxon>Gunneridae</taxon>
        <taxon>Pentapetalae</taxon>
        <taxon>Caryophyllales</taxon>
        <taxon>Nepenthaceae</taxon>
        <taxon>Nepenthes</taxon>
    </lineage>
</organism>
<keyword evidence="5 7" id="KW-0560">Oxidoreductase</keyword>
<dbReference type="AlphaFoldDB" id="A0AAD3P333"/>
<keyword evidence="4" id="KW-0223">Dioxygenase</keyword>
<dbReference type="FunFam" id="2.60.120.330:FF:000023">
    <property type="entry name" value="Feruloyl CoA ortho-hydroxylase 1"/>
    <property type="match status" value="1"/>
</dbReference>
<keyword evidence="6 7" id="KW-0408">Iron</keyword>
<dbReference type="Gene3D" id="2.60.120.330">
    <property type="entry name" value="B-lactam Antibiotic, Isopenicillin N Synthase, Chain"/>
    <property type="match status" value="1"/>
</dbReference>
<keyword evidence="3 7" id="KW-0479">Metal-binding</keyword>
<evidence type="ECO:0000256" key="3">
    <source>
        <dbReference type="ARBA" id="ARBA00022723"/>
    </source>
</evidence>
<gene>
    <name evidence="9" type="ORF">Nepgr_001809</name>
</gene>
<evidence type="ECO:0000256" key="6">
    <source>
        <dbReference type="ARBA" id="ARBA00023004"/>
    </source>
</evidence>
<dbReference type="Pfam" id="PF03171">
    <property type="entry name" value="2OG-FeII_Oxy"/>
    <property type="match status" value="1"/>
</dbReference>
<feature type="domain" description="Fe2OG dioxygenase" evidence="8">
    <location>
        <begin position="186"/>
        <end position="288"/>
    </location>
</feature>
<dbReference type="GO" id="GO:0046872">
    <property type="term" value="F:metal ion binding"/>
    <property type="evidence" value="ECO:0007669"/>
    <property type="project" value="UniProtKB-KW"/>
</dbReference>
<evidence type="ECO:0000256" key="1">
    <source>
        <dbReference type="ARBA" id="ARBA00001961"/>
    </source>
</evidence>
<dbReference type="InterPro" id="IPR050231">
    <property type="entry name" value="Iron_ascorbate_oxido_reductase"/>
</dbReference>
<evidence type="ECO:0000259" key="8">
    <source>
        <dbReference type="PROSITE" id="PS51471"/>
    </source>
</evidence>
<dbReference type="GO" id="GO:0051213">
    <property type="term" value="F:dioxygenase activity"/>
    <property type="evidence" value="ECO:0007669"/>
    <property type="project" value="UniProtKB-KW"/>
</dbReference>
<dbReference type="SUPFAM" id="SSF51197">
    <property type="entry name" value="Clavaminate synthase-like"/>
    <property type="match status" value="1"/>
</dbReference>
<dbReference type="InterPro" id="IPR044861">
    <property type="entry name" value="IPNS-like_FE2OG_OXY"/>
</dbReference>
<dbReference type="InterPro" id="IPR005123">
    <property type="entry name" value="Oxoglu/Fe-dep_dioxygenase_dom"/>
</dbReference>
<dbReference type="InterPro" id="IPR026992">
    <property type="entry name" value="DIOX_N"/>
</dbReference>
<comment type="cofactor">
    <cofactor evidence="1">
        <name>L-ascorbate</name>
        <dbReference type="ChEBI" id="CHEBI:38290"/>
    </cofactor>
</comment>
<dbReference type="EMBL" id="BSYO01000001">
    <property type="protein sequence ID" value="GMG99969.1"/>
    <property type="molecule type" value="Genomic_DNA"/>
</dbReference>
<keyword evidence="10" id="KW-1185">Reference proteome</keyword>
<proteinExistence type="inferred from homology"/>
<comment type="caution">
    <text evidence="9">The sequence shown here is derived from an EMBL/GenBank/DDBJ whole genome shotgun (WGS) entry which is preliminary data.</text>
</comment>
<protein>
    <recommendedName>
        <fullName evidence="8">Fe2OG dioxygenase domain-containing protein</fullName>
    </recommendedName>
</protein>
<evidence type="ECO:0000256" key="4">
    <source>
        <dbReference type="ARBA" id="ARBA00022964"/>
    </source>
</evidence>
<evidence type="ECO:0000256" key="5">
    <source>
        <dbReference type="ARBA" id="ARBA00023002"/>
    </source>
</evidence>
<dbReference type="InterPro" id="IPR027443">
    <property type="entry name" value="IPNS-like_sf"/>
</dbReference>